<protein>
    <submittedName>
        <fullName evidence="1">Uncharacterized protein</fullName>
    </submittedName>
</protein>
<evidence type="ECO:0000313" key="2">
    <source>
        <dbReference type="Proteomes" id="UP000558488"/>
    </source>
</evidence>
<comment type="caution">
    <text evidence="1">The sequence shown here is derived from an EMBL/GenBank/DDBJ whole genome shotgun (WGS) entry which is preliminary data.</text>
</comment>
<accession>A0A7J7RNB3</accession>
<sequence length="133" mass="14499">MPYLLAACTLILLQSPPPFPGGLLTLLSIAHKLSEAEVQFLGGVRSGIQQDPSQVSGLPASLFIFRGLPVIVHLFSHRQQVLQTLLSQPVYSLQFSPNICSRLVYKGYNDSRLALRSLWIHGGIGAEGLHDPL</sequence>
<dbReference type="Proteomes" id="UP000558488">
    <property type="component" value="Unassembled WGS sequence"/>
</dbReference>
<organism evidence="1 2">
    <name type="scientific">Pipistrellus kuhlii</name>
    <name type="common">Kuhl's pipistrelle</name>
    <dbReference type="NCBI Taxonomy" id="59472"/>
    <lineage>
        <taxon>Eukaryota</taxon>
        <taxon>Metazoa</taxon>
        <taxon>Chordata</taxon>
        <taxon>Craniata</taxon>
        <taxon>Vertebrata</taxon>
        <taxon>Euteleostomi</taxon>
        <taxon>Mammalia</taxon>
        <taxon>Eutheria</taxon>
        <taxon>Laurasiatheria</taxon>
        <taxon>Chiroptera</taxon>
        <taxon>Yangochiroptera</taxon>
        <taxon>Vespertilionidae</taxon>
        <taxon>Pipistrellus</taxon>
    </lineage>
</organism>
<reference evidence="1 2" key="1">
    <citation type="journal article" date="2020" name="Nature">
        <title>Six reference-quality genomes reveal evolution of bat adaptations.</title>
        <authorList>
            <person name="Jebb D."/>
            <person name="Huang Z."/>
            <person name="Pippel M."/>
            <person name="Hughes G.M."/>
            <person name="Lavrichenko K."/>
            <person name="Devanna P."/>
            <person name="Winkler S."/>
            <person name="Jermiin L.S."/>
            <person name="Skirmuntt E.C."/>
            <person name="Katzourakis A."/>
            <person name="Burkitt-Gray L."/>
            <person name="Ray D.A."/>
            <person name="Sullivan K.A.M."/>
            <person name="Roscito J.G."/>
            <person name="Kirilenko B.M."/>
            <person name="Davalos L.M."/>
            <person name="Corthals A.P."/>
            <person name="Power M.L."/>
            <person name="Jones G."/>
            <person name="Ransome R.D."/>
            <person name="Dechmann D.K.N."/>
            <person name="Locatelli A.G."/>
            <person name="Puechmaille S.J."/>
            <person name="Fedrigo O."/>
            <person name="Jarvis E.D."/>
            <person name="Hiller M."/>
            <person name="Vernes S.C."/>
            <person name="Myers E.W."/>
            <person name="Teeling E.C."/>
        </authorList>
    </citation>
    <scope>NUCLEOTIDE SEQUENCE [LARGE SCALE GENOMIC DNA]</scope>
    <source>
        <strain evidence="1">MPipKuh1</strain>
        <tissue evidence="1">Flight muscle</tissue>
    </source>
</reference>
<keyword evidence="2" id="KW-1185">Reference proteome</keyword>
<evidence type="ECO:0000313" key="1">
    <source>
        <dbReference type="EMBL" id="KAF6277527.1"/>
    </source>
</evidence>
<dbReference type="EMBL" id="JACAGB010000064">
    <property type="protein sequence ID" value="KAF6277527.1"/>
    <property type="molecule type" value="Genomic_DNA"/>
</dbReference>
<gene>
    <name evidence="1" type="ORF">mPipKuh1_010390</name>
</gene>
<dbReference type="AlphaFoldDB" id="A0A7J7RNB3"/>
<name>A0A7J7RNB3_PIPKU</name>
<proteinExistence type="predicted"/>